<dbReference type="Proteomes" id="UP001221757">
    <property type="component" value="Unassembled WGS sequence"/>
</dbReference>
<dbReference type="EMBL" id="JARKIE010000010">
    <property type="protein sequence ID" value="KAJ7704421.1"/>
    <property type="molecule type" value="Genomic_DNA"/>
</dbReference>
<dbReference type="AlphaFoldDB" id="A0AAD7M799"/>
<sequence length="156" mass="17414">MFVNNIGRLEEARYEGQIFPPYLKCYDLLDAVALEALVRRMARLADKWAARDLSPAKTWRFYLSHSITSICLVAGTWLFVASSDDHISKISCWDLSLVFEGYIEPLVEAYLPGQVKTGKLEVQDSGIVLALGLGAESLSVRIITLRQHSGCHSLAR</sequence>
<evidence type="ECO:0000313" key="1">
    <source>
        <dbReference type="EMBL" id="KAJ7704421.1"/>
    </source>
</evidence>
<organism evidence="1 2">
    <name type="scientific">Mycena rosella</name>
    <name type="common">Pink bonnet</name>
    <name type="synonym">Agaricus rosellus</name>
    <dbReference type="NCBI Taxonomy" id="1033263"/>
    <lineage>
        <taxon>Eukaryota</taxon>
        <taxon>Fungi</taxon>
        <taxon>Dikarya</taxon>
        <taxon>Basidiomycota</taxon>
        <taxon>Agaricomycotina</taxon>
        <taxon>Agaricomycetes</taxon>
        <taxon>Agaricomycetidae</taxon>
        <taxon>Agaricales</taxon>
        <taxon>Marasmiineae</taxon>
        <taxon>Mycenaceae</taxon>
        <taxon>Mycena</taxon>
    </lineage>
</organism>
<reference evidence="1" key="1">
    <citation type="submission" date="2023-03" db="EMBL/GenBank/DDBJ databases">
        <title>Massive genome expansion in bonnet fungi (Mycena s.s.) driven by repeated elements and novel gene families across ecological guilds.</title>
        <authorList>
            <consortium name="Lawrence Berkeley National Laboratory"/>
            <person name="Harder C.B."/>
            <person name="Miyauchi S."/>
            <person name="Viragh M."/>
            <person name="Kuo A."/>
            <person name="Thoen E."/>
            <person name="Andreopoulos B."/>
            <person name="Lu D."/>
            <person name="Skrede I."/>
            <person name="Drula E."/>
            <person name="Henrissat B."/>
            <person name="Morin E."/>
            <person name="Kohler A."/>
            <person name="Barry K."/>
            <person name="LaButti K."/>
            <person name="Morin E."/>
            <person name="Salamov A."/>
            <person name="Lipzen A."/>
            <person name="Mereny Z."/>
            <person name="Hegedus B."/>
            <person name="Baldrian P."/>
            <person name="Stursova M."/>
            <person name="Weitz H."/>
            <person name="Taylor A."/>
            <person name="Grigoriev I.V."/>
            <person name="Nagy L.G."/>
            <person name="Martin F."/>
            <person name="Kauserud H."/>
        </authorList>
    </citation>
    <scope>NUCLEOTIDE SEQUENCE</scope>
    <source>
        <strain evidence="1">CBHHK067</strain>
    </source>
</reference>
<name>A0AAD7M799_MYCRO</name>
<evidence type="ECO:0000313" key="2">
    <source>
        <dbReference type="Proteomes" id="UP001221757"/>
    </source>
</evidence>
<accession>A0AAD7M799</accession>
<gene>
    <name evidence="1" type="ORF">B0H17DRAFT_10931</name>
</gene>
<protein>
    <submittedName>
        <fullName evidence="1">Uncharacterized protein</fullName>
    </submittedName>
</protein>
<keyword evidence="2" id="KW-1185">Reference proteome</keyword>
<proteinExistence type="predicted"/>
<comment type="caution">
    <text evidence="1">The sequence shown here is derived from an EMBL/GenBank/DDBJ whole genome shotgun (WGS) entry which is preliminary data.</text>
</comment>